<dbReference type="AlphaFoldDB" id="A0A9X1TZE5"/>
<keyword evidence="3" id="KW-1185">Reference proteome</keyword>
<feature type="transmembrane region" description="Helical" evidence="1">
    <location>
        <begin position="7"/>
        <end position="26"/>
    </location>
</feature>
<dbReference type="RefSeq" id="WP_236117456.1">
    <property type="nucleotide sequence ID" value="NZ_JAKGSI010000001.1"/>
</dbReference>
<dbReference type="InterPro" id="IPR007165">
    <property type="entry name" value="Phage_holin_4_2"/>
</dbReference>
<dbReference type="Proteomes" id="UP001139336">
    <property type="component" value="Unassembled WGS sequence"/>
</dbReference>
<reference evidence="2" key="1">
    <citation type="submission" date="2022-01" db="EMBL/GenBank/DDBJ databases">
        <title>Corynebacterium sp. nov isolated from isolated from the feces of the greater white-fronted geese (Anser albifrons) at Poyang Lake, PR China.</title>
        <authorList>
            <person name="Liu Q."/>
        </authorList>
    </citation>
    <scope>NUCLEOTIDE SEQUENCE</scope>
    <source>
        <strain evidence="2">JCM 32435</strain>
    </source>
</reference>
<keyword evidence="1" id="KW-0472">Membrane</keyword>
<keyword evidence="1" id="KW-0812">Transmembrane</keyword>
<feature type="transmembrane region" description="Helical" evidence="1">
    <location>
        <begin position="71"/>
        <end position="93"/>
    </location>
</feature>
<keyword evidence="1" id="KW-1133">Transmembrane helix</keyword>
<dbReference type="PANTHER" id="PTHR37309:SF1">
    <property type="entry name" value="SLR0284 PROTEIN"/>
    <property type="match status" value="1"/>
</dbReference>
<organism evidence="2 3">
    <name type="scientific">Corynebacterium uropygiale</name>
    <dbReference type="NCBI Taxonomy" id="1775911"/>
    <lineage>
        <taxon>Bacteria</taxon>
        <taxon>Bacillati</taxon>
        <taxon>Actinomycetota</taxon>
        <taxon>Actinomycetes</taxon>
        <taxon>Mycobacteriales</taxon>
        <taxon>Corynebacteriaceae</taxon>
        <taxon>Corynebacterium</taxon>
    </lineage>
</organism>
<feature type="transmembrane region" description="Helical" evidence="1">
    <location>
        <begin position="38"/>
        <end position="59"/>
    </location>
</feature>
<protein>
    <submittedName>
        <fullName evidence="2">Phage holin family protein</fullName>
    </submittedName>
</protein>
<dbReference type="EMBL" id="JAKGSI010000001">
    <property type="protein sequence ID" value="MCF4005644.1"/>
    <property type="molecule type" value="Genomic_DNA"/>
</dbReference>
<evidence type="ECO:0000256" key="1">
    <source>
        <dbReference type="SAM" id="Phobius"/>
    </source>
</evidence>
<accession>A0A9X1TZE5</accession>
<evidence type="ECO:0000313" key="2">
    <source>
        <dbReference type="EMBL" id="MCF4005644.1"/>
    </source>
</evidence>
<feature type="transmembrane region" description="Helical" evidence="1">
    <location>
        <begin position="99"/>
        <end position="122"/>
    </location>
</feature>
<name>A0A9X1TZE5_9CORY</name>
<dbReference type="PANTHER" id="PTHR37309">
    <property type="entry name" value="SLR0284 PROTEIN"/>
    <property type="match status" value="1"/>
</dbReference>
<gene>
    <name evidence="2" type="ORF">L1O03_00380</name>
</gene>
<proteinExistence type="predicted"/>
<sequence>MRFLWNLALQVVITGIAFYITFTYVPRLSLHNSYGEPWQTYLLTAIAWAAVNSVIAPVLRRISRPLSFLTLGLFSVVLNAALLFLSVIAVQMVGVGISIHSWTAAAIGLWVLSTVTWLLGVLTRPLRYAR</sequence>
<dbReference type="Pfam" id="PF04020">
    <property type="entry name" value="Phage_holin_4_2"/>
    <property type="match status" value="1"/>
</dbReference>
<comment type="caution">
    <text evidence="2">The sequence shown here is derived from an EMBL/GenBank/DDBJ whole genome shotgun (WGS) entry which is preliminary data.</text>
</comment>
<evidence type="ECO:0000313" key="3">
    <source>
        <dbReference type="Proteomes" id="UP001139336"/>
    </source>
</evidence>